<evidence type="ECO:0000259" key="10">
    <source>
        <dbReference type="Pfam" id="PF02163"/>
    </source>
</evidence>
<sequence>MQTPPSSNDPFDIRVKVDPAVQFSERGEGSETTFVASDSRTGKFYRFGNREYHAASLMDGEHTLAQINEQLRKDGVDWSAEDVLKYARELVQHRLAHVQPDAIGTTETDRPNPNDSRSHDRRGSGQRVLGWMSKVLSQRIPLADGDRIAEALLGSMGKLFQPTAIAVLGALIISGVAVVWTHHDALTLEVKRIFDRGLWLSLAVLWCLLKVIHECGHAVCAKRLGVRVGKMGVLFFLFAPLAYVDVTNAWKLPRRRDRIQIALAGVYVELIVGAIAAWIWYLSPVGMIRHVSAHVFLLAGPATILVNANPLLRLDGYYVFSDLTEIPNLRDQGRKRLLAWIERILFGIEMPQCHLSGWRRDIAVIHALCSVIFQIAWMMGLVIAIAAWAKGLGIVIAAVAVTLWAVVPLVRWMCKIWTTPGREGWVLSFYQRRLLTLSSTLCVVIHLMVVSASPFSRRVPVVVRYHGEQIERAPVGAFVAAIYVTCGQRVERGELLVELEQPELTVKRNQLADQLAAASRKAIQHRRRGELAMANALTEKGESLRRQIEELDQQVASLRIVADRQGQVTSSTIDQLHGRYVKLGDEIIRISDPQEKELLAVVSEDNLIAFRNAVQSETAAKIRLRGGPSIQAALAPLHPAASRRLPHPALSASNGGPLPIEPKGSDGQMLVSPQLQSVIPLDVMTSMKIKSGQIGRLTIPDDRSLVARLNDYLRERR</sequence>
<feature type="compositionally biased region" description="Basic and acidic residues" evidence="8">
    <location>
        <begin position="107"/>
        <end position="123"/>
    </location>
</feature>
<organism evidence="11 12">
    <name type="scientific">Roseiconus lacunae</name>
    <dbReference type="NCBI Taxonomy" id="2605694"/>
    <lineage>
        <taxon>Bacteria</taxon>
        <taxon>Pseudomonadati</taxon>
        <taxon>Planctomycetota</taxon>
        <taxon>Planctomycetia</taxon>
        <taxon>Pirellulales</taxon>
        <taxon>Pirellulaceae</taxon>
        <taxon>Roseiconus</taxon>
    </lineage>
</organism>
<evidence type="ECO:0000256" key="3">
    <source>
        <dbReference type="ARBA" id="ARBA00007931"/>
    </source>
</evidence>
<feature type="transmembrane region" description="Helical" evidence="9">
    <location>
        <begin position="287"/>
        <end position="308"/>
    </location>
</feature>
<evidence type="ECO:0000256" key="8">
    <source>
        <dbReference type="SAM" id="MobiDB-lite"/>
    </source>
</evidence>
<keyword evidence="5 9" id="KW-1133">Transmembrane helix</keyword>
<dbReference type="EMBL" id="JASZZN010000018">
    <property type="protein sequence ID" value="MDM4018039.1"/>
    <property type="molecule type" value="Genomic_DNA"/>
</dbReference>
<keyword evidence="12" id="KW-1185">Reference proteome</keyword>
<keyword evidence="7" id="KW-0175">Coiled coil</keyword>
<reference evidence="11 12" key="1">
    <citation type="submission" date="2023-06" db="EMBL/GenBank/DDBJ databases">
        <title>Roseiconus lacunae JC819 isolated from Gulf of Mannar region, Tamil Nadu.</title>
        <authorList>
            <person name="Pk S."/>
            <person name="Ch S."/>
            <person name="Ch V.R."/>
        </authorList>
    </citation>
    <scope>NUCLEOTIDE SEQUENCE [LARGE SCALE GENOMIC DNA]</scope>
    <source>
        <strain evidence="11 12">JC819</strain>
    </source>
</reference>
<feature type="transmembrane region" description="Helical" evidence="9">
    <location>
        <begin position="394"/>
        <end position="414"/>
    </location>
</feature>
<evidence type="ECO:0000256" key="9">
    <source>
        <dbReference type="SAM" id="Phobius"/>
    </source>
</evidence>
<dbReference type="InterPro" id="IPR001193">
    <property type="entry name" value="MBTPS2"/>
</dbReference>
<feature type="transmembrane region" description="Helical" evidence="9">
    <location>
        <begin position="159"/>
        <end position="181"/>
    </location>
</feature>
<keyword evidence="4 9" id="KW-0812">Transmembrane</keyword>
<evidence type="ECO:0000256" key="6">
    <source>
        <dbReference type="ARBA" id="ARBA00023136"/>
    </source>
</evidence>
<accession>A0ABT7PNG3</accession>
<feature type="coiled-coil region" evidence="7">
    <location>
        <begin position="508"/>
        <end position="561"/>
    </location>
</feature>
<evidence type="ECO:0000313" key="12">
    <source>
        <dbReference type="Proteomes" id="UP001239462"/>
    </source>
</evidence>
<evidence type="ECO:0000256" key="5">
    <source>
        <dbReference type="ARBA" id="ARBA00022989"/>
    </source>
</evidence>
<feature type="domain" description="Peptidase M50" evidence="10">
    <location>
        <begin position="207"/>
        <end position="300"/>
    </location>
</feature>
<feature type="transmembrane region" description="Helical" evidence="9">
    <location>
        <begin position="232"/>
        <end position="250"/>
    </location>
</feature>
<evidence type="ECO:0000256" key="1">
    <source>
        <dbReference type="ARBA" id="ARBA00001947"/>
    </source>
</evidence>
<gene>
    <name evidence="11" type="ORF">QTN89_21505</name>
</gene>
<feature type="transmembrane region" description="Helical" evidence="9">
    <location>
        <begin position="193"/>
        <end position="212"/>
    </location>
</feature>
<comment type="caution">
    <text evidence="11">The sequence shown here is derived from an EMBL/GenBank/DDBJ whole genome shotgun (WGS) entry which is preliminary data.</text>
</comment>
<feature type="region of interest" description="Disordered" evidence="8">
    <location>
        <begin position="97"/>
        <end position="125"/>
    </location>
</feature>
<evidence type="ECO:0000256" key="2">
    <source>
        <dbReference type="ARBA" id="ARBA00004127"/>
    </source>
</evidence>
<protein>
    <submittedName>
        <fullName evidence="11">Biotin/lipoyl-binding protein</fullName>
    </submittedName>
</protein>
<feature type="transmembrane region" description="Helical" evidence="9">
    <location>
        <begin position="434"/>
        <end position="455"/>
    </location>
</feature>
<dbReference type="Pfam" id="PF02163">
    <property type="entry name" value="Peptidase_M50"/>
    <property type="match status" value="1"/>
</dbReference>
<evidence type="ECO:0000256" key="4">
    <source>
        <dbReference type="ARBA" id="ARBA00022692"/>
    </source>
</evidence>
<comment type="similarity">
    <text evidence="3">Belongs to the peptidase M50B family.</text>
</comment>
<comment type="cofactor">
    <cofactor evidence="1">
        <name>Zn(2+)</name>
        <dbReference type="ChEBI" id="CHEBI:29105"/>
    </cofactor>
</comment>
<name>A0ABT7PNG3_9BACT</name>
<dbReference type="RefSeq" id="WP_289165660.1">
    <property type="nucleotide sequence ID" value="NZ_JASZZN010000018.1"/>
</dbReference>
<evidence type="ECO:0000256" key="7">
    <source>
        <dbReference type="SAM" id="Coils"/>
    </source>
</evidence>
<keyword evidence="6 9" id="KW-0472">Membrane</keyword>
<feature type="transmembrane region" description="Helical" evidence="9">
    <location>
        <begin position="364"/>
        <end position="388"/>
    </location>
</feature>
<proteinExistence type="inferred from homology"/>
<dbReference type="Proteomes" id="UP001239462">
    <property type="component" value="Unassembled WGS sequence"/>
</dbReference>
<evidence type="ECO:0000313" key="11">
    <source>
        <dbReference type="EMBL" id="MDM4018039.1"/>
    </source>
</evidence>
<dbReference type="PANTHER" id="PTHR13325:SF3">
    <property type="entry name" value="MEMBRANE-BOUND TRANSCRIPTION FACTOR SITE-2 PROTEASE"/>
    <property type="match status" value="1"/>
</dbReference>
<dbReference type="InterPro" id="IPR008915">
    <property type="entry name" value="Peptidase_M50"/>
</dbReference>
<feature type="transmembrane region" description="Helical" evidence="9">
    <location>
        <begin position="262"/>
        <end position="281"/>
    </location>
</feature>
<dbReference type="PANTHER" id="PTHR13325">
    <property type="entry name" value="PROTEASE M50 MEMBRANE-BOUND TRANSCRIPTION FACTOR SITE 2 PROTEASE"/>
    <property type="match status" value="1"/>
</dbReference>
<comment type="subcellular location">
    <subcellularLocation>
        <location evidence="2">Endomembrane system</location>
        <topology evidence="2">Multi-pass membrane protein</topology>
    </subcellularLocation>
</comment>